<accession>X1LMJ7</accession>
<dbReference type="SUPFAM" id="SSF51713">
    <property type="entry name" value="tRNA-guanine transglycosylase"/>
    <property type="match status" value="1"/>
</dbReference>
<dbReference type="GO" id="GO:0005829">
    <property type="term" value="C:cytosol"/>
    <property type="evidence" value="ECO:0007669"/>
    <property type="project" value="TreeGrafter"/>
</dbReference>
<dbReference type="AlphaFoldDB" id="X1LMJ7"/>
<dbReference type="EMBL" id="BARV01011057">
    <property type="protein sequence ID" value="GAI03615.1"/>
    <property type="molecule type" value="Genomic_DNA"/>
</dbReference>
<comment type="caution">
    <text evidence="5">The sequence shown here is derived from an EMBL/GenBank/DDBJ whole genome shotgun (WGS) entry which is preliminary data.</text>
</comment>
<gene>
    <name evidence="5" type="ORF">S06H3_21147</name>
</gene>
<organism evidence="5">
    <name type="scientific">marine sediment metagenome</name>
    <dbReference type="NCBI Taxonomy" id="412755"/>
    <lineage>
        <taxon>unclassified sequences</taxon>
        <taxon>metagenomes</taxon>
        <taxon>ecological metagenomes</taxon>
    </lineage>
</organism>
<feature type="non-terminal residue" evidence="5">
    <location>
        <position position="259"/>
    </location>
</feature>
<dbReference type="PANTHER" id="PTHR46499">
    <property type="entry name" value="QUEUINE TRNA-RIBOSYLTRANSFERASE"/>
    <property type="match status" value="1"/>
</dbReference>
<dbReference type="Pfam" id="PF01702">
    <property type="entry name" value="TGT"/>
    <property type="match status" value="1"/>
</dbReference>
<proteinExistence type="predicted"/>
<feature type="non-terminal residue" evidence="5">
    <location>
        <position position="1"/>
    </location>
</feature>
<dbReference type="GO" id="GO:0008616">
    <property type="term" value="P:tRNA queuosine(34) biosynthetic process"/>
    <property type="evidence" value="ECO:0007669"/>
    <property type="project" value="TreeGrafter"/>
</dbReference>
<keyword evidence="2" id="KW-0808">Transferase</keyword>
<evidence type="ECO:0000256" key="2">
    <source>
        <dbReference type="ARBA" id="ARBA00022679"/>
    </source>
</evidence>
<dbReference type="PANTHER" id="PTHR46499:SF1">
    <property type="entry name" value="QUEUINE TRNA-RIBOSYLTRANSFERASE"/>
    <property type="match status" value="1"/>
</dbReference>
<reference evidence="5" key="1">
    <citation type="journal article" date="2014" name="Front. Microbiol.">
        <title>High frequency of phylogenetically diverse reductive dehalogenase-homologous genes in deep subseafloor sedimentary metagenomes.</title>
        <authorList>
            <person name="Kawai M."/>
            <person name="Futagami T."/>
            <person name="Toyoda A."/>
            <person name="Takaki Y."/>
            <person name="Nishi S."/>
            <person name="Hori S."/>
            <person name="Arai W."/>
            <person name="Tsubouchi T."/>
            <person name="Morono Y."/>
            <person name="Uchiyama I."/>
            <person name="Ito T."/>
            <person name="Fujiyama A."/>
            <person name="Inagaki F."/>
            <person name="Takami H."/>
        </authorList>
    </citation>
    <scope>NUCLEOTIDE SEQUENCE</scope>
    <source>
        <strain evidence="5">Expedition CK06-06</strain>
    </source>
</reference>
<feature type="domain" description="tRNA-guanine(15) transglycosylase-like" evidence="4">
    <location>
        <begin position="2"/>
        <end position="258"/>
    </location>
</feature>
<dbReference type="InterPro" id="IPR050076">
    <property type="entry name" value="ArchSynthase1/Queuine_TRR"/>
</dbReference>
<dbReference type="NCBIfam" id="TIGR00430">
    <property type="entry name" value="Q_tRNA_tgt"/>
    <property type="match status" value="1"/>
</dbReference>
<evidence type="ECO:0000259" key="4">
    <source>
        <dbReference type="Pfam" id="PF01702"/>
    </source>
</evidence>
<dbReference type="InterPro" id="IPR002616">
    <property type="entry name" value="tRNA_ribo_trans-like"/>
</dbReference>
<sequence length="259" mass="28943">AILTDSGGYQIFSLASLRQISDEGVIFRSHIDGSQHLITPELAIQYQEALGADIIMALDECPAHDDSFEKVQKAMRRTHQWAERCQGVQQRSHQALYAIVQGGAFPQLRRQSAEFLTSLEFPGYAIGGLSLGEPKRVTLAMTEETVALLPESKPRYLMGVGSPEDLVEGIARGIDIFDSALPTRIARNGALFTWQGRHNIRNATYSQMEQPIDPDCNCYTCRTFSAAYLHHLFSCQELLGYRLATIHNLSFINNLMHKT</sequence>
<keyword evidence="3" id="KW-0819">tRNA processing</keyword>
<evidence type="ECO:0000256" key="1">
    <source>
        <dbReference type="ARBA" id="ARBA00022676"/>
    </source>
</evidence>
<dbReference type="InterPro" id="IPR036511">
    <property type="entry name" value="TGT-like_sf"/>
</dbReference>
<dbReference type="NCBIfam" id="TIGR00449">
    <property type="entry name" value="tgt_general"/>
    <property type="match status" value="1"/>
</dbReference>
<name>X1LMJ7_9ZZZZ</name>
<dbReference type="InterPro" id="IPR004803">
    <property type="entry name" value="TGT"/>
</dbReference>
<protein>
    <recommendedName>
        <fullName evidence="4">tRNA-guanine(15) transglycosylase-like domain-containing protein</fullName>
    </recommendedName>
</protein>
<dbReference type="GO" id="GO:0008479">
    <property type="term" value="F:tRNA-guanosine(34) queuine transglycosylase activity"/>
    <property type="evidence" value="ECO:0007669"/>
    <property type="project" value="InterPro"/>
</dbReference>
<evidence type="ECO:0000256" key="3">
    <source>
        <dbReference type="ARBA" id="ARBA00022694"/>
    </source>
</evidence>
<evidence type="ECO:0000313" key="5">
    <source>
        <dbReference type="EMBL" id="GAI03615.1"/>
    </source>
</evidence>
<dbReference type="Gene3D" id="3.20.20.105">
    <property type="entry name" value="Queuine tRNA-ribosyltransferase-like"/>
    <property type="match status" value="1"/>
</dbReference>
<keyword evidence="1" id="KW-0328">Glycosyltransferase</keyword>